<keyword evidence="10" id="KW-1185">Reference proteome</keyword>
<evidence type="ECO:0000256" key="7">
    <source>
        <dbReference type="ARBA" id="ARBA00023136"/>
    </source>
</evidence>
<evidence type="ECO:0000256" key="2">
    <source>
        <dbReference type="ARBA" id="ARBA00005658"/>
    </source>
</evidence>
<feature type="transmembrane region" description="Helical" evidence="8">
    <location>
        <begin position="144"/>
        <end position="162"/>
    </location>
</feature>
<proteinExistence type="inferred from homology"/>
<keyword evidence="4" id="KW-1003">Cell membrane</keyword>
<feature type="transmembrane region" description="Helical" evidence="8">
    <location>
        <begin position="469"/>
        <end position="490"/>
    </location>
</feature>
<evidence type="ECO:0000313" key="10">
    <source>
        <dbReference type="Proteomes" id="UP000565468"/>
    </source>
</evidence>
<comment type="subcellular location">
    <subcellularLocation>
        <location evidence="1">Cell membrane</location>
        <topology evidence="1">Multi-pass membrane protein</topology>
    </subcellularLocation>
</comment>
<dbReference type="GO" id="GO:0005886">
    <property type="term" value="C:plasma membrane"/>
    <property type="evidence" value="ECO:0007669"/>
    <property type="project" value="UniProtKB-SubCell"/>
</dbReference>
<protein>
    <submittedName>
        <fullName evidence="9">BCCT family transporter</fullName>
    </submittedName>
</protein>
<feature type="transmembrane region" description="Helical" evidence="8">
    <location>
        <begin position="344"/>
        <end position="369"/>
    </location>
</feature>
<dbReference type="Proteomes" id="UP000565468">
    <property type="component" value="Unassembled WGS sequence"/>
</dbReference>
<feature type="transmembrane region" description="Helical" evidence="8">
    <location>
        <begin position="183"/>
        <end position="206"/>
    </location>
</feature>
<evidence type="ECO:0000313" key="9">
    <source>
        <dbReference type="EMBL" id="NMO97149.1"/>
    </source>
</evidence>
<name>A0A848MA64_PAELE</name>
<dbReference type="AlphaFoldDB" id="A0A848MA64"/>
<dbReference type="Pfam" id="PF02028">
    <property type="entry name" value="BCCT"/>
    <property type="match status" value="1"/>
</dbReference>
<feature type="transmembrane region" description="Helical" evidence="8">
    <location>
        <begin position="396"/>
        <end position="417"/>
    </location>
</feature>
<dbReference type="GO" id="GO:0022857">
    <property type="term" value="F:transmembrane transporter activity"/>
    <property type="evidence" value="ECO:0007669"/>
    <property type="project" value="InterPro"/>
</dbReference>
<feature type="transmembrane region" description="Helical" evidence="8">
    <location>
        <begin position="48"/>
        <end position="67"/>
    </location>
</feature>
<accession>A0A848MA64</accession>
<keyword evidence="3" id="KW-0813">Transport</keyword>
<evidence type="ECO:0000256" key="3">
    <source>
        <dbReference type="ARBA" id="ARBA00022448"/>
    </source>
</evidence>
<sequence>MGARLFKNVVFTVSALVIGVLAILGAVVPDAFGNAATYLFNLTTNYFGWFYLLSIFIIIVFLFGVAVSKYGGIRLGENDQQKPDYPFFTWIGMLFSAGFGVGLVFWGVAEPMTHFYTPPFVGMETQSTQAARVAMGYAFFHFGISQWSVFALVGLVIAFFQFRKKKDGLVSTALEPITGKKPVVKNIIDILAVIATVMGVATSVGMGVLQMGGGLGSMTGWGNTPLLQIGVLGVIFICYMISSTTGLDKGIKYLSNLNLTMAFAFMIFVFFAGPSVFILETFTLAIGDYFSNFIQYSLRLQPYAGGEWVRKWTIFYWAWAIAWSPFVGAFVARVSRGRSVREFILGVMVVPPLIACVWMAVFGGTALWLDLNQNAGIATAVNNDVSTALFELLNNLPFTGIVSVLSIILILTFLITSADSATYMLSSMTTSGSLNPPFYVKIVWGMLMAAIAGVLIYTGGLEALQTASLISALPFTIILLLLIAAVIRMFKGEPLPIRKADLKRFKRLEEEANKNRK</sequence>
<feature type="transmembrane region" description="Helical" evidence="8">
    <location>
        <begin position="87"/>
        <end position="109"/>
    </location>
</feature>
<organism evidence="9 10">
    <name type="scientific">Paenibacillus lemnae</name>
    <dbReference type="NCBI Taxonomy" id="1330551"/>
    <lineage>
        <taxon>Bacteria</taxon>
        <taxon>Bacillati</taxon>
        <taxon>Bacillota</taxon>
        <taxon>Bacilli</taxon>
        <taxon>Bacillales</taxon>
        <taxon>Paenibacillaceae</taxon>
        <taxon>Paenibacillus</taxon>
    </lineage>
</organism>
<dbReference type="EMBL" id="JABBPN010000015">
    <property type="protein sequence ID" value="NMO97149.1"/>
    <property type="molecule type" value="Genomic_DNA"/>
</dbReference>
<evidence type="ECO:0000256" key="5">
    <source>
        <dbReference type="ARBA" id="ARBA00022692"/>
    </source>
</evidence>
<dbReference type="InterPro" id="IPR000060">
    <property type="entry name" value="BCCT_transptr"/>
</dbReference>
<keyword evidence="7 8" id="KW-0472">Membrane</keyword>
<feature type="transmembrane region" description="Helical" evidence="8">
    <location>
        <begin position="226"/>
        <end position="247"/>
    </location>
</feature>
<evidence type="ECO:0000256" key="1">
    <source>
        <dbReference type="ARBA" id="ARBA00004651"/>
    </source>
</evidence>
<evidence type="ECO:0000256" key="6">
    <source>
        <dbReference type="ARBA" id="ARBA00022989"/>
    </source>
</evidence>
<evidence type="ECO:0000256" key="8">
    <source>
        <dbReference type="SAM" id="Phobius"/>
    </source>
</evidence>
<evidence type="ECO:0000256" key="4">
    <source>
        <dbReference type="ARBA" id="ARBA00022475"/>
    </source>
</evidence>
<comment type="caution">
    <text evidence="9">The sequence shown here is derived from an EMBL/GenBank/DDBJ whole genome shotgun (WGS) entry which is preliminary data.</text>
</comment>
<feature type="transmembrane region" description="Helical" evidence="8">
    <location>
        <begin position="259"/>
        <end position="279"/>
    </location>
</feature>
<dbReference type="NCBIfam" id="TIGR00842">
    <property type="entry name" value="bcct"/>
    <property type="match status" value="1"/>
</dbReference>
<keyword evidence="6 8" id="KW-1133">Transmembrane helix</keyword>
<dbReference type="PANTHER" id="PTHR30047:SF7">
    <property type="entry name" value="HIGH-AFFINITY CHOLINE TRANSPORT PROTEIN"/>
    <property type="match status" value="1"/>
</dbReference>
<gene>
    <name evidence="9" type="ORF">HII30_15400</name>
</gene>
<comment type="similarity">
    <text evidence="2">Belongs to the BCCT transporter (TC 2.A.15) family.</text>
</comment>
<dbReference type="PANTHER" id="PTHR30047">
    <property type="entry name" value="HIGH-AFFINITY CHOLINE TRANSPORT PROTEIN-RELATED"/>
    <property type="match status" value="1"/>
</dbReference>
<feature type="transmembrane region" description="Helical" evidence="8">
    <location>
        <begin position="438"/>
        <end position="457"/>
    </location>
</feature>
<keyword evidence="5 8" id="KW-0812">Transmembrane</keyword>
<reference evidence="9 10" key="1">
    <citation type="submission" date="2020-04" db="EMBL/GenBank/DDBJ databases">
        <title>Paenibacillus algicola sp. nov., a novel marine bacterium producing alginate lyase.</title>
        <authorList>
            <person name="Huang H."/>
        </authorList>
    </citation>
    <scope>NUCLEOTIDE SEQUENCE [LARGE SCALE GENOMIC DNA]</scope>
    <source>
        <strain evidence="9 10">L7-75</strain>
    </source>
</reference>
<feature type="transmembrane region" description="Helical" evidence="8">
    <location>
        <begin position="9"/>
        <end position="28"/>
    </location>
</feature>
<feature type="transmembrane region" description="Helical" evidence="8">
    <location>
        <begin position="314"/>
        <end position="332"/>
    </location>
</feature>